<evidence type="ECO:0000313" key="2">
    <source>
        <dbReference type="EMBL" id="AYF01658.1"/>
    </source>
</evidence>
<accession>A0A386UMT4</accession>
<name>A0A386UMT4_9RHOB</name>
<dbReference type="Proteomes" id="UP000272010">
    <property type="component" value="Chromosome"/>
</dbReference>
<feature type="region of interest" description="Disordered" evidence="1">
    <location>
        <begin position="1"/>
        <end position="21"/>
    </location>
</feature>
<reference evidence="3" key="1">
    <citation type="submission" date="2018-07" db="EMBL/GenBank/DDBJ databases">
        <title>Genome Structure of the Opportunistic Pathogen Paracoccus yeei (Alphaproteobacteria) and Identification of Putative Virulence Factors.</title>
        <authorList>
            <person name="Lasek R."/>
            <person name="Szuplewska M."/>
            <person name="Mitura M."/>
            <person name="Decewicz P."/>
            <person name="Chmielowska C."/>
            <person name="Pawlot A."/>
            <person name="Sentkowska D."/>
            <person name="Czarnecki J."/>
            <person name="Bartosik D."/>
        </authorList>
    </citation>
    <scope>NUCLEOTIDE SEQUENCE [LARGE SCALE GENOMIC DNA]</scope>
    <source>
        <strain evidence="3">CCUG 32053</strain>
    </source>
</reference>
<evidence type="ECO:0000313" key="3">
    <source>
        <dbReference type="Proteomes" id="UP000272010"/>
    </source>
</evidence>
<evidence type="ECO:0000256" key="1">
    <source>
        <dbReference type="SAM" id="MobiDB-lite"/>
    </source>
</evidence>
<dbReference type="AlphaFoldDB" id="A0A386UMT4"/>
<proteinExistence type="predicted"/>
<gene>
    <name evidence="2" type="ORF">PY32053_02044</name>
</gene>
<sequence>MHGHGDRAERGKLPEDKAGKERGRCRILLPGSCGPRLTLLGARA</sequence>
<protein>
    <submittedName>
        <fullName evidence="2">Uncharacterized protein</fullName>
    </submittedName>
</protein>
<organism evidence="2 3">
    <name type="scientific">Paracoccus yeei</name>
    <dbReference type="NCBI Taxonomy" id="147645"/>
    <lineage>
        <taxon>Bacteria</taxon>
        <taxon>Pseudomonadati</taxon>
        <taxon>Pseudomonadota</taxon>
        <taxon>Alphaproteobacteria</taxon>
        <taxon>Rhodobacterales</taxon>
        <taxon>Paracoccaceae</taxon>
        <taxon>Paracoccus</taxon>
    </lineage>
</organism>
<dbReference type="EMBL" id="CP031078">
    <property type="protein sequence ID" value="AYF01658.1"/>
    <property type="molecule type" value="Genomic_DNA"/>
</dbReference>